<organism evidence="1 2">
    <name type="scientific">Hepatospora eriocheir</name>
    <dbReference type="NCBI Taxonomy" id="1081669"/>
    <lineage>
        <taxon>Eukaryota</taxon>
        <taxon>Fungi</taxon>
        <taxon>Fungi incertae sedis</taxon>
        <taxon>Microsporidia</taxon>
        <taxon>Hepatosporidae</taxon>
        <taxon>Hepatospora</taxon>
    </lineage>
</organism>
<protein>
    <submittedName>
        <fullName evidence="1">Uncharacterized protein</fullName>
    </submittedName>
</protein>
<evidence type="ECO:0000313" key="2">
    <source>
        <dbReference type="Proteomes" id="UP000192501"/>
    </source>
</evidence>
<comment type="caution">
    <text evidence="1">The sequence shown here is derived from an EMBL/GenBank/DDBJ whole genome shotgun (WGS) entry which is preliminary data.</text>
</comment>
<dbReference type="VEuPathDB" id="MicrosporidiaDB:HERIO_1323"/>
<sequence>MLPDEFSINFTPIIRSSFKCYELTLLNQLELKDHLVKVIETYQRSMRLCVKERIISNLVPKFKEETDIKTKRIIFKIFFLINNQAHDDLLEIKYDNSNEYIGFISTLIHDEKSTTIACQKLNHYYRKLTTALNNFVQYSKVKEKAIKPEDQELIHLVLLTVSKIVKFKKEVCLKFIGILQDVLKYPSTPEIKAVTYDILSEFLVEKEIFIQLNINCKKEIQEELDRKSFILLPSVIKFINLYEKRQVGEKKLLENGYSIGSPYLTVDEPVDDYKMLALKSEDFKTMKECLSGSVSTNMLKMCSSSIRNACLKNSKMIEELINYQIRNNVAVDDIILINLIISYPNLNFFKYARLFTDFSFYIRKEVLNRISEDIKEGISWLNECYTREVGEFVIINCIYFNGLLEKNRDIQPAILKLYSKILDDNISRVRILIKQEKEENSAVDTLYVYDDQDLVNEDFFLIFSKQIIYSTFYKQGQDNQQFILTKSYASSGVINYIKTKIVCKLDYEKDVNYLITNLVDIDELIGYLKIVDSDKQFNYKVRNPTVLTEFNCKNSSYFLKNFKKASQLEKFLLFFSIDEMNLQIESLIKAEVLCNLKTTNEVYLEMCLLQLFRCSDLDGMIKILEKNFSRHSLFAKLALHNLIKGGKYLNNNIIEFADKTTQARLLFMAYYNNIWDRDKLTQIIDSMDLHSNHEINNYLSEVIKTRF</sequence>
<gene>
    <name evidence="1" type="ORF">A0H76_2118</name>
</gene>
<accession>A0A1X0QFU7</accession>
<dbReference type="EMBL" id="LTAI01000532">
    <property type="protein sequence ID" value="ORD98656.1"/>
    <property type="molecule type" value="Genomic_DNA"/>
</dbReference>
<dbReference type="VEuPathDB" id="MicrosporidiaDB:A0H76_2118"/>
<evidence type="ECO:0000313" key="1">
    <source>
        <dbReference type="EMBL" id="ORD98656.1"/>
    </source>
</evidence>
<dbReference type="AlphaFoldDB" id="A0A1X0QFU7"/>
<dbReference type="Proteomes" id="UP000192501">
    <property type="component" value="Unassembled WGS sequence"/>
</dbReference>
<reference evidence="1 2" key="1">
    <citation type="journal article" date="2017" name="Environ. Microbiol.">
        <title>Decay of the glycolytic pathway and adaptation to intranuclear parasitism within Enterocytozoonidae microsporidia.</title>
        <authorList>
            <person name="Wiredu Boakye D."/>
            <person name="Jaroenlak P."/>
            <person name="Prachumwat A."/>
            <person name="Williams T.A."/>
            <person name="Bateman K.S."/>
            <person name="Itsathitphaisarn O."/>
            <person name="Sritunyalucksana K."/>
            <person name="Paszkiewicz K.H."/>
            <person name="Moore K.A."/>
            <person name="Stentiford G.D."/>
            <person name="Williams B.A."/>
        </authorList>
    </citation>
    <scope>NUCLEOTIDE SEQUENCE [LARGE SCALE GENOMIC DNA]</scope>
    <source>
        <strain evidence="2">canceri</strain>
    </source>
</reference>
<name>A0A1X0QFU7_9MICR</name>
<proteinExistence type="predicted"/>